<reference evidence="1 3" key="1">
    <citation type="journal article" date="2019" name="Sci. Rep.">
        <title>Orb-weaving spider Araneus ventricosus genome elucidates the spidroin gene catalogue.</title>
        <authorList>
            <person name="Kono N."/>
            <person name="Nakamura H."/>
            <person name="Ohtoshi R."/>
            <person name="Moran D.A.P."/>
            <person name="Shinohara A."/>
            <person name="Yoshida Y."/>
            <person name="Fujiwara M."/>
            <person name="Mori M."/>
            <person name="Tomita M."/>
            <person name="Arakawa K."/>
        </authorList>
    </citation>
    <scope>NUCLEOTIDE SEQUENCE [LARGE SCALE GENOMIC DNA]</scope>
</reference>
<proteinExistence type="predicted"/>
<dbReference type="EMBL" id="BGPR01162105">
    <property type="protein sequence ID" value="GBL99712.1"/>
    <property type="molecule type" value="Genomic_DNA"/>
</dbReference>
<dbReference type="EMBL" id="BGPR01162347">
    <property type="protein sequence ID" value="GBM00584.1"/>
    <property type="molecule type" value="Genomic_DNA"/>
</dbReference>
<name>A0A4Y2C5P0_ARAVE</name>
<comment type="caution">
    <text evidence="1">The sequence shown here is derived from an EMBL/GenBank/DDBJ whole genome shotgun (WGS) entry which is preliminary data.</text>
</comment>
<evidence type="ECO:0000313" key="1">
    <source>
        <dbReference type="EMBL" id="GBL99712.1"/>
    </source>
</evidence>
<accession>A0A4Y2C5P0</accession>
<sequence>MKKRWINSGYRSLDGYSSGVDLVNITLMTECASFGRSDQLWPLGLRPQFPSCRGGCSSIDPICFGRVGVTQFMVIVKIMEDAFRTSPFGPTRFKF</sequence>
<dbReference type="AlphaFoldDB" id="A0A4Y2C5P0"/>
<evidence type="ECO:0000313" key="3">
    <source>
        <dbReference type="Proteomes" id="UP000499080"/>
    </source>
</evidence>
<evidence type="ECO:0000313" key="2">
    <source>
        <dbReference type="EMBL" id="GBM00584.1"/>
    </source>
</evidence>
<organism evidence="1 3">
    <name type="scientific">Araneus ventricosus</name>
    <name type="common">Orbweaver spider</name>
    <name type="synonym">Epeira ventricosa</name>
    <dbReference type="NCBI Taxonomy" id="182803"/>
    <lineage>
        <taxon>Eukaryota</taxon>
        <taxon>Metazoa</taxon>
        <taxon>Ecdysozoa</taxon>
        <taxon>Arthropoda</taxon>
        <taxon>Chelicerata</taxon>
        <taxon>Arachnida</taxon>
        <taxon>Araneae</taxon>
        <taxon>Araneomorphae</taxon>
        <taxon>Entelegynae</taxon>
        <taxon>Araneoidea</taxon>
        <taxon>Araneidae</taxon>
        <taxon>Araneus</taxon>
    </lineage>
</organism>
<dbReference type="Proteomes" id="UP000499080">
    <property type="component" value="Unassembled WGS sequence"/>
</dbReference>
<gene>
    <name evidence="1" type="ORF">AVEN_235775_1</name>
    <name evidence="2" type="ORF">AVEN_34767_1</name>
</gene>
<keyword evidence="3" id="KW-1185">Reference proteome</keyword>
<protein>
    <submittedName>
        <fullName evidence="1">Uncharacterized protein</fullName>
    </submittedName>
</protein>